<name>A0ABT8KNK0_9BACT</name>
<protein>
    <submittedName>
        <fullName evidence="1">Uncharacterized protein</fullName>
    </submittedName>
</protein>
<dbReference type="EMBL" id="JAUJEA010000004">
    <property type="protein sequence ID" value="MDN5202299.1"/>
    <property type="molecule type" value="Genomic_DNA"/>
</dbReference>
<gene>
    <name evidence="1" type="ORF">QQ008_13015</name>
</gene>
<reference evidence="1" key="1">
    <citation type="submission" date="2023-06" db="EMBL/GenBank/DDBJ databases">
        <title>Genomic of Parafulvivirga corallium.</title>
        <authorList>
            <person name="Wang G."/>
        </authorList>
    </citation>
    <scope>NUCLEOTIDE SEQUENCE</scope>
    <source>
        <strain evidence="1">BMA10</strain>
    </source>
</reference>
<dbReference type="Proteomes" id="UP001172082">
    <property type="component" value="Unassembled WGS sequence"/>
</dbReference>
<evidence type="ECO:0000313" key="1">
    <source>
        <dbReference type="EMBL" id="MDN5202299.1"/>
    </source>
</evidence>
<comment type="caution">
    <text evidence="1">The sequence shown here is derived from an EMBL/GenBank/DDBJ whole genome shotgun (WGS) entry which is preliminary data.</text>
</comment>
<proteinExistence type="predicted"/>
<evidence type="ECO:0000313" key="2">
    <source>
        <dbReference type="Proteomes" id="UP001172082"/>
    </source>
</evidence>
<dbReference type="RefSeq" id="WP_346752324.1">
    <property type="nucleotide sequence ID" value="NZ_JAUJEA010000004.1"/>
</dbReference>
<accession>A0ABT8KNK0</accession>
<organism evidence="1 2">
    <name type="scientific">Splendidivirga corallicola</name>
    <dbReference type="NCBI Taxonomy" id="3051826"/>
    <lineage>
        <taxon>Bacteria</taxon>
        <taxon>Pseudomonadati</taxon>
        <taxon>Bacteroidota</taxon>
        <taxon>Cytophagia</taxon>
        <taxon>Cytophagales</taxon>
        <taxon>Splendidivirgaceae</taxon>
        <taxon>Splendidivirga</taxon>
    </lineage>
</organism>
<keyword evidence="2" id="KW-1185">Reference proteome</keyword>
<sequence length="47" mass="5022">MLLLSAHMGGAIVIHMSHGEPFIAQSVILIMVWASGIIRNPGFFGSN</sequence>